<proteinExistence type="predicted"/>
<feature type="transmembrane region" description="Helical" evidence="1">
    <location>
        <begin position="423"/>
        <end position="441"/>
    </location>
</feature>
<keyword evidence="1" id="KW-0472">Membrane</keyword>
<feature type="transmembrane region" description="Helical" evidence="1">
    <location>
        <begin position="278"/>
        <end position="298"/>
    </location>
</feature>
<accession>A0A494YZ08</accession>
<keyword evidence="1" id="KW-1133">Transmembrane helix</keyword>
<feature type="transmembrane region" description="Helical" evidence="1">
    <location>
        <begin position="151"/>
        <end position="170"/>
    </location>
</feature>
<dbReference type="AlphaFoldDB" id="A0A494YZ08"/>
<feature type="transmembrane region" description="Helical" evidence="1">
    <location>
        <begin position="230"/>
        <end position="246"/>
    </location>
</feature>
<evidence type="ECO:0000256" key="1">
    <source>
        <dbReference type="SAM" id="Phobius"/>
    </source>
</evidence>
<name>A0A494YZ08_9BACL</name>
<comment type="caution">
    <text evidence="2">The sequence shown here is derived from an EMBL/GenBank/DDBJ whole genome shotgun (WGS) entry which is preliminary data.</text>
</comment>
<protein>
    <recommendedName>
        <fullName evidence="4">O-antigen ligase domain-containing protein</fullName>
    </recommendedName>
</protein>
<dbReference type="Proteomes" id="UP000272238">
    <property type="component" value="Unassembled WGS sequence"/>
</dbReference>
<feature type="transmembrane region" description="Helical" evidence="1">
    <location>
        <begin position="364"/>
        <end position="387"/>
    </location>
</feature>
<reference evidence="2 3" key="1">
    <citation type="journal article" date="2016" name="Antonie Van Leeuwenhoek">
        <title>Lysinibacillus endophyticus sp. nov., an indole-3-acetic acid producing endophytic bacterium isolated from corn root (Zea mays cv. Xinken-5).</title>
        <authorList>
            <person name="Yu J."/>
            <person name="Guan X."/>
            <person name="Liu C."/>
            <person name="Xiang W."/>
            <person name="Yu Z."/>
            <person name="Liu X."/>
            <person name="Wang G."/>
        </authorList>
    </citation>
    <scope>NUCLEOTIDE SEQUENCE [LARGE SCALE GENOMIC DNA]</scope>
    <source>
        <strain evidence="2 3">DSM 100506</strain>
    </source>
</reference>
<keyword evidence="3" id="KW-1185">Reference proteome</keyword>
<evidence type="ECO:0000313" key="2">
    <source>
        <dbReference type="EMBL" id="RKQ15435.1"/>
    </source>
</evidence>
<keyword evidence="1" id="KW-0812">Transmembrane</keyword>
<feature type="transmembrane region" description="Helical" evidence="1">
    <location>
        <begin position="74"/>
        <end position="93"/>
    </location>
</feature>
<feature type="transmembrane region" description="Helical" evidence="1">
    <location>
        <begin position="399"/>
        <end position="417"/>
    </location>
</feature>
<evidence type="ECO:0000313" key="3">
    <source>
        <dbReference type="Proteomes" id="UP000272238"/>
    </source>
</evidence>
<dbReference type="RefSeq" id="WP_121214992.1">
    <property type="nucleotide sequence ID" value="NZ_RBZN01000030.1"/>
</dbReference>
<feature type="transmembrane region" description="Helical" evidence="1">
    <location>
        <begin position="6"/>
        <end position="27"/>
    </location>
</feature>
<organism evidence="2 3">
    <name type="scientific">Ureibacillus endophyticus</name>
    <dbReference type="NCBI Taxonomy" id="1978490"/>
    <lineage>
        <taxon>Bacteria</taxon>
        <taxon>Bacillati</taxon>
        <taxon>Bacillota</taxon>
        <taxon>Bacilli</taxon>
        <taxon>Bacillales</taxon>
        <taxon>Caryophanaceae</taxon>
        <taxon>Ureibacillus</taxon>
    </lineage>
</organism>
<sequence>MLNNRKVLIIFILMFVDISLISIGHYLNMNSIILLSLLLLITILLISPYSLFLAILLFYLPWSPVMKFNAEDHSFYTICFVLYFIYFLIVNELEGKISILRIESLILTCSIFTYTMIIKLFFGNSFSLGYLVFIFMVILIPTYIKVYHRKISFEICIVFFSLGIVFAGLSSKILMNYSHMLPFIKVSNWETIGLTRLSGFYGDANFYSAHILVAVSGLLIIMLNKSFKNVVLLSILVLTLLYFGLLSVSKMFLVVLLSIIVIWSLVALISKGKITTKISIFIVINLGCLIIATSELFAKQINMYSIRFNMVSDISTLTTGRSDILSDYFTFFKQNPTRLLFGQGYSEVFNGGITDAAHNTIIQIIYQFGIIGSIILLFWIIHLFNILDKTQIDSVNKRIKINLNIFIFAIACFAPWLTLDILFADELFFITSLFLIGINYIKGAENV</sequence>
<feature type="transmembrane region" description="Helical" evidence="1">
    <location>
        <begin position="105"/>
        <end position="122"/>
    </location>
</feature>
<feature type="transmembrane region" description="Helical" evidence="1">
    <location>
        <begin position="252"/>
        <end position="269"/>
    </location>
</feature>
<evidence type="ECO:0008006" key="4">
    <source>
        <dbReference type="Google" id="ProtNLM"/>
    </source>
</evidence>
<dbReference type="OrthoDB" id="2803905at2"/>
<feature type="transmembrane region" description="Helical" evidence="1">
    <location>
        <begin position="128"/>
        <end position="144"/>
    </location>
</feature>
<dbReference type="EMBL" id="RBZN01000030">
    <property type="protein sequence ID" value="RKQ15435.1"/>
    <property type="molecule type" value="Genomic_DNA"/>
</dbReference>
<feature type="transmembrane region" description="Helical" evidence="1">
    <location>
        <begin position="204"/>
        <end position="223"/>
    </location>
</feature>
<feature type="transmembrane region" description="Helical" evidence="1">
    <location>
        <begin position="34"/>
        <end position="62"/>
    </location>
</feature>
<gene>
    <name evidence="2" type="ORF">D8M03_11830</name>
</gene>